<dbReference type="InterPro" id="IPR039422">
    <property type="entry name" value="MarR/SlyA-like"/>
</dbReference>
<comment type="caution">
    <text evidence="3">The sequence shown here is derived from an EMBL/GenBank/DDBJ whole genome shotgun (WGS) entry which is preliminary data.</text>
</comment>
<dbReference type="InterPro" id="IPR036390">
    <property type="entry name" value="WH_DNA-bd_sf"/>
</dbReference>
<dbReference type="PANTHER" id="PTHR33164:SF43">
    <property type="entry name" value="HTH-TYPE TRANSCRIPTIONAL REPRESSOR YETL"/>
    <property type="match status" value="1"/>
</dbReference>
<evidence type="ECO:0000313" key="3">
    <source>
        <dbReference type="EMBL" id="GIJ31251.1"/>
    </source>
</evidence>
<dbReference type="Gene3D" id="1.10.10.10">
    <property type="entry name" value="Winged helix-like DNA-binding domain superfamily/Winged helix DNA-binding domain"/>
    <property type="match status" value="1"/>
</dbReference>
<dbReference type="GO" id="GO:0003700">
    <property type="term" value="F:DNA-binding transcription factor activity"/>
    <property type="evidence" value="ECO:0007669"/>
    <property type="project" value="InterPro"/>
</dbReference>
<protein>
    <recommendedName>
        <fullName evidence="2">HTH marR-type domain-containing protein</fullName>
    </recommendedName>
</protein>
<gene>
    <name evidence="3" type="ORF">Vse01_03990</name>
</gene>
<dbReference type="EMBL" id="BOPD01000002">
    <property type="protein sequence ID" value="GIJ31251.1"/>
    <property type="molecule type" value="Genomic_DNA"/>
</dbReference>
<organism evidence="3 4">
    <name type="scientific">Micromonospora sediminimaris</name>
    <dbReference type="NCBI Taxonomy" id="547162"/>
    <lineage>
        <taxon>Bacteria</taxon>
        <taxon>Bacillati</taxon>
        <taxon>Actinomycetota</taxon>
        <taxon>Actinomycetes</taxon>
        <taxon>Micromonosporales</taxon>
        <taxon>Micromonosporaceae</taxon>
        <taxon>Micromonospora</taxon>
    </lineage>
</organism>
<sequence>MGAANEIAYSPHMEQPSAPTPNRLRTTPSWLLTQTAAHATRLVTTALATRHARGYHYRLLATLAETGPASQADLGRHSGIDRSDIVATLNDLADRHLVRRQADPTDRRRNIVHITPAGQRELTHLQHALDTAQDTLLAPLNPTDRHELVRLLDLLLTHHSEPEG</sequence>
<name>A0A9W5XHM7_9ACTN</name>
<evidence type="ECO:0000259" key="2">
    <source>
        <dbReference type="PROSITE" id="PS50995"/>
    </source>
</evidence>
<dbReference type="InterPro" id="IPR000835">
    <property type="entry name" value="HTH_MarR-typ"/>
</dbReference>
<accession>A0A9W5XHM7</accession>
<dbReference type="PROSITE" id="PS50995">
    <property type="entry name" value="HTH_MARR_2"/>
    <property type="match status" value="1"/>
</dbReference>
<dbReference type="Pfam" id="PF12802">
    <property type="entry name" value="MarR_2"/>
    <property type="match status" value="1"/>
</dbReference>
<dbReference type="SUPFAM" id="SSF46785">
    <property type="entry name" value="Winged helix' DNA-binding domain"/>
    <property type="match status" value="1"/>
</dbReference>
<feature type="region of interest" description="Disordered" evidence="1">
    <location>
        <begin position="1"/>
        <end position="23"/>
    </location>
</feature>
<dbReference type="GO" id="GO:0006950">
    <property type="term" value="P:response to stress"/>
    <property type="evidence" value="ECO:0007669"/>
    <property type="project" value="TreeGrafter"/>
</dbReference>
<evidence type="ECO:0000313" key="4">
    <source>
        <dbReference type="Proteomes" id="UP000607311"/>
    </source>
</evidence>
<evidence type="ECO:0000256" key="1">
    <source>
        <dbReference type="SAM" id="MobiDB-lite"/>
    </source>
</evidence>
<proteinExistence type="predicted"/>
<reference evidence="3" key="1">
    <citation type="submission" date="2021-01" db="EMBL/GenBank/DDBJ databases">
        <title>Whole genome shotgun sequence of Verrucosispora sediminis NBRC 107745.</title>
        <authorList>
            <person name="Komaki H."/>
            <person name="Tamura T."/>
        </authorList>
    </citation>
    <scope>NUCLEOTIDE SEQUENCE</scope>
    <source>
        <strain evidence="3">NBRC 107745</strain>
    </source>
</reference>
<feature type="domain" description="HTH marR-type" evidence="2">
    <location>
        <begin position="25"/>
        <end position="157"/>
    </location>
</feature>
<dbReference type="Proteomes" id="UP000607311">
    <property type="component" value="Unassembled WGS sequence"/>
</dbReference>
<dbReference type="PANTHER" id="PTHR33164">
    <property type="entry name" value="TRANSCRIPTIONAL REGULATOR, MARR FAMILY"/>
    <property type="match status" value="1"/>
</dbReference>
<dbReference type="AlphaFoldDB" id="A0A9W5XHM7"/>
<dbReference type="InterPro" id="IPR036388">
    <property type="entry name" value="WH-like_DNA-bd_sf"/>
</dbReference>
<keyword evidence="4" id="KW-1185">Reference proteome</keyword>
<dbReference type="SMART" id="SM00347">
    <property type="entry name" value="HTH_MARR"/>
    <property type="match status" value="1"/>
</dbReference>